<dbReference type="GO" id="GO:0005829">
    <property type="term" value="C:cytosol"/>
    <property type="evidence" value="ECO:0007669"/>
    <property type="project" value="TreeGrafter"/>
</dbReference>
<evidence type="ECO:0000256" key="3">
    <source>
        <dbReference type="ARBA" id="ARBA00012737"/>
    </source>
</evidence>
<dbReference type="InterPro" id="IPR013216">
    <property type="entry name" value="Methyltransf_11"/>
</dbReference>
<dbReference type="SUPFAM" id="SSF52402">
    <property type="entry name" value="Adenine nucleotide alpha hydrolases-like"/>
    <property type="match status" value="1"/>
</dbReference>
<keyword evidence="4" id="KW-0547">Nucleotide-binding</keyword>
<comment type="similarity">
    <text evidence="2">Belongs to the asparagine synthetase family.</text>
</comment>
<dbReference type="InterPro" id="IPR014729">
    <property type="entry name" value="Rossmann-like_a/b/a_fold"/>
</dbReference>
<dbReference type="CDD" id="cd01991">
    <property type="entry name" value="Asn_synthase_B_C"/>
    <property type="match status" value="1"/>
</dbReference>
<evidence type="ECO:0000256" key="4">
    <source>
        <dbReference type="ARBA" id="ARBA00022741"/>
    </source>
</evidence>
<dbReference type="InterPro" id="IPR029063">
    <property type="entry name" value="SAM-dependent_MTases_sf"/>
</dbReference>
<dbReference type="SUPFAM" id="SSF56235">
    <property type="entry name" value="N-terminal nucleophile aminohydrolases (Ntn hydrolases)"/>
    <property type="match status" value="1"/>
</dbReference>
<dbReference type="AlphaFoldDB" id="A0A177NU03"/>
<dbReference type="EMBL" id="LUUI01000022">
    <property type="protein sequence ID" value="OAI21044.1"/>
    <property type="molecule type" value="Genomic_DNA"/>
</dbReference>
<evidence type="ECO:0000313" key="9">
    <source>
        <dbReference type="EMBL" id="OAI21044.1"/>
    </source>
</evidence>
<dbReference type="GO" id="GO:0006529">
    <property type="term" value="P:asparagine biosynthetic process"/>
    <property type="evidence" value="ECO:0007669"/>
    <property type="project" value="InterPro"/>
</dbReference>
<keyword evidence="10" id="KW-1185">Reference proteome</keyword>
<dbReference type="STRING" id="980561.A1359_02525"/>
<comment type="catalytic activity">
    <reaction evidence="7">
        <text>L-aspartate + L-glutamine + ATP + H2O = L-asparagine + L-glutamate + AMP + diphosphate + H(+)</text>
        <dbReference type="Rhea" id="RHEA:12228"/>
        <dbReference type="ChEBI" id="CHEBI:15377"/>
        <dbReference type="ChEBI" id="CHEBI:15378"/>
        <dbReference type="ChEBI" id="CHEBI:29985"/>
        <dbReference type="ChEBI" id="CHEBI:29991"/>
        <dbReference type="ChEBI" id="CHEBI:30616"/>
        <dbReference type="ChEBI" id="CHEBI:33019"/>
        <dbReference type="ChEBI" id="CHEBI:58048"/>
        <dbReference type="ChEBI" id="CHEBI:58359"/>
        <dbReference type="ChEBI" id="CHEBI:456215"/>
        <dbReference type="EC" id="6.3.5.4"/>
    </reaction>
</comment>
<dbReference type="Gene3D" id="3.60.20.10">
    <property type="entry name" value="Glutamine Phosphoribosylpyrophosphate, subunit 1, domain 1"/>
    <property type="match status" value="1"/>
</dbReference>
<dbReference type="NCBIfam" id="TIGR01536">
    <property type="entry name" value="asn_synth_AEB"/>
    <property type="match status" value="1"/>
</dbReference>
<dbReference type="InterPro" id="IPR006426">
    <property type="entry name" value="Asn_synth_AEB"/>
</dbReference>
<dbReference type="Gene3D" id="3.40.50.620">
    <property type="entry name" value="HUPs"/>
    <property type="match status" value="1"/>
</dbReference>
<evidence type="ECO:0000256" key="7">
    <source>
        <dbReference type="ARBA" id="ARBA00048741"/>
    </source>
</evidence>
<comment type="caution">
    <text evidence="9">The sequence shown here is derived from an EMBL/GenBank/DDBJ whole genome shotgun (WGS) entry which is preliminary data.</text>
</comment>
<dbReference type="PROSITE" id="PS51278">
    <property type="entry name" value="GATASE_TYPE_2"/>
    <property type="match status" value="1"/>
</dbReference>
<dbReference type="PANTHER" id="PTHR43284">
    <property type="entry name" value="ASPARAGINE SYNTHETASE (GLUTAMINE-HYDROLYZING)"/>
    <property type="match status" value="1"/>
</dbReference>
<dbReference type="SUPFAM" id="SSF53335">
    <property type="entry name" value="S-adenosyl-L-methionine-dependent methyltransferases"/>
    <property type="match status" value="1"/>
</dbReference>
<evidence type="ECO:0000256" key="2">
    <source>
        <dbReference type="ARBA" id="ARBA00005752"/>
    </source>
</evidence>
<evidence type="ECO:0000256" key="1">
    <source>
        <dbReference type="ARBA" id="ARBA00005187"/>
    </source>
</evidence>
<evidence type="ECO:0000256" key="5">
    <source>
        <dbReference type="ARBA" id="ARBA00022840"/>
    </source>
</evidence>
<dbReference type="CDD" id="cd02440">
    <property type="entry name" value="AdoMet_MTases"/>
    <property type="match status" value="1"/>
</dbReference>
<gene>
    <name evidence="9" type="ORF">A1359_02525</name>
</gene>
<dbReference type="Pfam" id="PF13537">
    <property type="entry name" value="GATase_7"/>
    <property type="match status" value="1"/>
</dbReference>
<comment type="pathway">
    <text evidence="1">Amino-acid biosynthesis; L-asparagine biosynthesis; L-asparagine from L-aspartate (L-Gln route): step 1/1.</text>
</comment>
<dbReference type="Pfam" id="PF08241">
    <property type="entry name" value="Methyltransf_11"/>
    <property type="match status" value="1"/>
</dbReference>
<dbReference type="Pfam" id="PF00733">
    <property type="entry name" value="Asn_synthase"/>
    <property type="match status" value="1"/>
</dbReference>
<name>A0A177NU03_9GAMM</name>
<dbReference type="PANTHER" id="PTHR43284:SF1">
    <property type="entry name" value="ASPARAGINE SYNTHETASE"/>
    <property type="match status" value="1"/>
</dbReference>
<keyword evidence="6" id="KW-0315">Glutamine amidotransferase</keyword>
<dbReference type="InterPro" id="IPR029055">
    <property type="entry name" value="Ntn_hydrolases_N"/>
</dbReference>
<dbReference type="Gene3D" id="3.40.50.150">
    <property type="entry name" value="Vaccinia Virus protein VP39"/>
    <property type="match status" value="1"/>
</dbReference>
<dbReference type="GO" id="GO:0005524">
    <property type="term" value="F:ATP binding"/>
    <property type="evidence" value="ECO:0007669"/>
    <property type="project" value="UniProtKB-KW"/>
</dbReference>
<dbReference type="EC" id="6.3.5.4" evidence="3"/>
<dbReference type="GO" id="GO:0004066">
    <property type="term" value="F:asparagine synthase (glutamine-hydrolyzing) activity"/>
    <property type="evidence" value="ECO:0007669"/>
    <property type="project" value="UniProtKB-EC"/>
</dbReference>
<dbReference type="GO" id="GO:0008757">
    <property type="term" value="F:S-adenosylmethionine-dependent methyltransferase activity"/>
    <property type="evidence" value="ECO:0007669"/>
    <property type="project" value="InterPro"/>
</dbReference>
<feature type="domain" description="Glutamine amidotransferase type-2" evidence="8">
    <location>
        <begin position="2"/>
        <end position="214"/>
    </location>
</feature>
<evidence type="ECO:0000256" key="6">
    <source>
        <dbReference type="ARBA" id="ARBA00022962"/>
    </source>
</evidence>
<dbReference type="Proteomes" id="UP000078476">
    <property type="component" value="Unassembled WGS sequence"/>
</dbReference>
<dbReference type="InterPro" id="IPR033738">
    <property type="entry name" value="AsnB_N"/>
</dbReference>
<accession>A0A177NU03</accession>
<proteinExistence type="inferred from homology"/>
<reference evidence="9 10" key="1">
    <citation type="submission" date="2016-03" db="EMBL/GenBank/DDBJ databases">
        <authorList>
            <person name="Ploux O."/>
        </authorList>
    </citation>
    <scope>NUCLEOTIDE SEQUENCE [LARGE SCALE GENOMIC DNA]</scope>
    <source>
        <strain evidence="9 10">R-45370</strain>
    </source>
</reference>
<sequence length="829" mass="94875">MCGIAGIYFKQDVPADTLEKISDFFSTSLRHRGPDHYGCHIGERFVFANLRLAIVDRAGGNQPIYSPDGQSGIAYNGEVYNWETLRTTLETQGYPFKTHTDTESILAAYLSDGDTVFERLNGMFAACLWRNGGNDFVLVRDRFGSKPLYFYDDDNFFAYASEIKTLLGLPNIDTTLNPFAFQDYLTYRYTLAPHTFFQRIEKLPAGHMLSFDGKQIQKRAYAKLKLEEPVSPRSAESYLEELDSRLNHAVQSQLMGEAPIGLLLSGGLDSSTIAYYLNRNNVKLKAYSIGFPEINEFSFSREVAQHFDLDYQEVCLSQHELFNQMDDNILRLDEPIADPACFALSRLCADIRKDVTVVLSGEGGDELFAGYNQYLNVLNPEYDSNTCFAYYFYQSSNYDDASAYLKNKALPAQHLRYRECYDSADTRLNGMQSFDLHTWLPENLMMKADKILMSHSLEGRYPFLDLDLFNFAAQLPQAMKLPATDSRKYILNELMRTKLPNSVVTRQKMGFAVPPVFFLRSLQSRFLETLDILRDQPVADILDLEAIKALVNDYYNGKPIQPFKVWNIYVLIDWFARAYPQFKQQFSNLSGEDMQELNTNTNNEAGEKSTSEQTFNFNEVDENEHLVPRPFGTLQTLNIDHLHRYAFAKSFCHNALVLDAAMGCGYASLILNCKHYTGIDIDPNMVAFAKQHYRPLIPNATYLQGSVLSLPLENSSVDTFISFETIEHIKPTELGDYLAEAKRVLKPGGTFLCSTPIYRGDSYGLLAKYHPYEFQYNHFLTVMINNGFLLYETWYQWPPYYTIQSIVPRFEQTQQLAPFIVVGVFKRPE</sequence>
<evidence type="ECO:0000259" key="8">
    <source>
        <dbReference type="PROSITE" id="PS51278"/>
    </source>
</evidence>
<dbReference type="InterPro" id="IPR051786">
    <property type="entry name" value="ASN_synthetase/amidase"/>
</dbReference>
<organism evidence="9 10">
    <name type="scientific">Methylomonas lenta</name>
    <dbReference type="NCBI Taxonomy" id="980561"/>
    <lineage>
        <taxon>Bacteria</taxon>
        <taxon>Pseudomonadati</taxon>
        <taxon>Pseudomonadota</taxon>
        <taxon>Gammaproteobacteria</taxon>
        <taxon>Methylococcales</taxon>
        <taxon>Methylococcaceae</taxon>
        <taxon>Methylomonas</taxon>
    </lineage>
</organism>
<dbReference type="CDD" id="cd00712">
    <property type="entry name" value="AsnB"/>
    <property type="match status" value="1"/>
</dbReference>
<evidence type="ECO:0000313" key="10">
    <source>
        <dbReference type="Proteomes" id="UP000078476"/>
    </source>
</evidence>
<dbReference type="InterPro" id="IPR017932">
    <property type="entry name" value="GATase_2_dom"/>
</dbReference>
<protein>
    <recommendedName>
        <fullName evidence="3">asparagine synthase (glutamine-hydrolyzing)</fullName>
        <ecNumber evidence="3">6.3.5.4</ecNumber>
    </recommendedName>
</protein>
<keyword evidence="5" id="KW-0067">ATP-binding</keyword>
<dbReference type="InterPro" id="IPR001962">
    <property type="entry name" value="Asn_synthase"/>
</dbReference>